<accession>A0ABQ9EUZ8</accession>
<name>A0ABQ9EUZ8_TEGGR</name>
<dbReference type="EMBL" id="JARBDR010000793">
    <property type="protein sequence ID" value="KAJ8307407.1"/>
    <property type="molecule type" value="Genomic_DNA"/>
</dbReference>
<protein>
    <submittedName>
        <fullName evidence="1">Uncharacterized protein</fullName>
    </submittedName>
</protein>
<gene>
    <name evidence="1" type="ORF">KUTeg_015491</name>
</gene>
<reference evidence="1 2" key="1">
    <citation type="submission" date="2022-12" db="EMBL/GenBank/DDBJ databases">
        <title>Chromosome-level genome of Tegillarca granosa.</title>
        <authorList>
            <person name="Kim J."/>
        </authorList>
    </citation>
    <scope>NUCLEOTIDE SEQUENCE [LARGE SCALE GENOMIC DNA]</scope>
    <source>
        <strain evidence="1">Teg-2019</strain>
        <tissue evidence="1">Adductor muscle</tissue>
    </source>
</reference>
<organism evidence="1 2">
    <name type="scientific">Tegillarca granosa</name>
    <name type="common">Malaysian cockle</name>
    <name type="synonym">Anadara granosa</name>
    <dbReference type="NCBI Taxonomy" id="220873"/>
    <lineage>
        <taxon>Eukaryota</taxon>
        <taxon>Metazoa</taxon>
        <taxon>Spiralia</taxon>
        <taxon>Lophotrochozoa</taxon>
        <taxon>Mollusca</taxon>
        <taxon>Bivalvia</taxon>
        <taxon>Autobranchia</taxon>
        <taxon>Pteriomorphia</taxon>
        <taxon>Arcoida</taxon>
        <taxon>Arcoidea</taxon>
        <taxon>Arcidae</taxon>
        <taxon>Tegillarca</taxon>
    </lineage>
</organism>
<dbReference type="Proteomes" id="UP001217089">
    <property type="component" value="Unassembled WGS sequence"/>
</dbReference>
<keyword evidence="2" id="KW-1185">Reference proteome</keyword>
<proteinExistence type="predicted"/>
<sequence>MCQNVIRDTYRCVNCCKTEDSYSGEEEMLRHHSEFYPWVNIKKIREFDWVILRPGYGHIEMNMFKSFVNLNWDVFMSDLAGLMGFCSENAQKAAKNCTDNHKTWTLIQVAYEGNLKEFDIAATPEGFIKFVTTTASSPNYIYMALMTLTYLQAIMNMRAGLRRGNICAFAPLFHARNHPKNREIEMMEAIQRACVP</sequence>
<evidence type="ECO:0000313" key="1">
    <source>
        <dbReference type="EMBL" id="KAJ8307407.1"/>
    </source>
</evidence>
<comment type="caution">
    <text evidence="1">The sequence shown here is derived from an EMBL/GenBank/DDBJ whole genome shotgun (WGS) entry which is preliminary data.</text>
</comment>
<evidence type="ECO:0000313" key="2">
    <source>
        <dbReference type="Proteomes" id="UP001217089"/>
    </source>
</evidence>